<keyword evidence="1" id="KW-0732">Signal</keyword>
<gene>
    <name evidence="2" type="ORF">SOCE836_042170</name>
</gene>
<dbReference type="AlphaFoldDB" id="A0A4P2QQD0"/>
<accession>A0A4P2QQD0</accession>
<organism evidence="2 3">
    <name type="scientific">Sorangium cellulosum</name>
    <name type="common">Polyangium cellulosum</name>
    <dbReference type="NCBI Taxonomy" id="56"/>
    <lineage>
        <taxon>Bacteria</taxon>
        <taxon>Pseudomonadati</taxon>
        <taxon>Myxococcota</taxon>
        <taxon>Polyangia</taxon>
        <taxon>Polyangiales</taxon>
        <taxon>Polyangiaceae</taxon>
        <taxon>Sorangium</taxon>
    </lineage>
</organism>
<protein>
    <recommendedName>
        <fullName evidence="4">Secreted protein</fullName>
    </recommendedName>
</protein>
<sequence length="511" mass="52110">MEQHVRFALSAVLAAASLSVAGAAHADVTVTGDVSPGNPSDPWDLGSSTLVVGGASNPWEPTYNGGEVTVANGGQLNSANALIGNGLTGKVQVTGYGSKWTNSGSIQICLRGTLSHGELFVRDGAEVLTDDLVVGERSSENYGVLLVEGYDATVTSRANTYVGLRAKGRVELKKGGAFFSNNVYIGGGSGASGCTSCNGHVTVTGSATRWVSTGEFAVGVNSPGTLDIERAQVFTNNARIGHRDILMRSKVSVRGWGGTWTNQGLLRVGAASGYGELTVGAYGTLVTEDTEIHSELGGGFIRANDVYASWLNSGDVTIFARGNASPSLLVDKDAFVSIGGLLRAAPVVSTYPYLGPSVRLADGDLVAGAMEVEEGDFDFAGGRLAIGSFVGDLANLQAGELAVGEEHASTTIVGSYSQGPGSTLRITVGGSSPSPLLQVDGDLLLDGALEVAPADSSVSFQAGDSIVLLGWGGDLAGTFAAVIIDLPLAPGLAWDTSALYTTGEITVVPAS</sequence>
<dbReference type="InterPro" id="IPR011050">
    <property type="entry name" value="Pectin_lyase_fold/virulence"/>
</dbReference>
<feature type="signal peptide" evidence="1">
    <location>
        <begin position="1"/>
        <end position="26"/>
    </location>
</feature>
<dbReference type="Proteomes" id="UP000295497">
    <property type="component" value="Chromosome"/>
</dbReference>
<dbReference type="EMBL" id="CP012672">
    <property type="protein sequence ID" value="AUX32081.1"/>
    <property type="molecule type" value="Genomic_DNA"/>
</dbReference>
<evidence type="ECO:0000313" key="2">
    <source>
        <dbReference type="EMBL" id="AUX32081.1"/>
    </source>
</evidence>
<feature type="chain" id="PRO_5020891657" description="Secreted protein" evidence="1">
    <location>
        <begin position="27"/>
        <end position="511"/>
    </location>
</feature>
<evidence type="ECO:0008006" key="4">
    <source>
        <dbReference type="Google" id="ProtNLM"/>
    </source>
</evidence>
<dbReference type="SUPFAM" id="SSF51126">
    <property type="entry name" value="Pectin lyase-like"/>
    <property type="match status" value="1"/>
</dbReference>
<evidence type="ECO:0000256" key="1">
    <source>
        <dbReference type="SAM" id="SignalP"/>
    </source>
</evidence>
<name>A0A4P2QQD0_SORCE</name>
<reference evidence="2 3" key="1">
    <citation type="submission" date="2015-09" db="EMBL/GenBank/DDBJ databases">
        <title>Sorangium comparison.</title>
        <authorList>
            <person name="Zaburannyi N."/>
            <person name="Bunk B."/>
            <person name="Overmann J."/>
            <person name="Mueller R."/>
        </authorList>
    </citation>
    <scope>NUCLEOTIDE SEQUENCE [LARGE SCALE GENOMIC DNA]</scope>
    <source>
        <strain evidence="2 3">So ce836</strain>
    </source>
</reference>
<dbReference type="InterPro" id="IPR030895">
    <property type="entry name" value="T5SS_PEPC_rpt"/>
</dbReference>
<dbReference type="NCBIfam" id="TIGR04393">
    <property type="entry name" value="rpt_T5SS_PEPC"/>
    <property type="match status" value="1"/>
</dbReference>
<proteinExistence type="predicted"/>
<evidence type="ECO:0000313" key="3">
    <source>
        <dbReference type="Proteomes" id="UP000295497"/>
    </source>
</evidence>